<dbReference type="Proteomes" id="UP000186795">
    <property type="component" value="Unassembled WGS sequence"/>
</dbReference>
<keyword evidence="1" id="KW-0472">Membrane</keyword>
<name>A0A1N7Q866_9BACL</name>
<keyword evidence="1" id="KW-0812">Transmembrane</keyword>
<feature type="transmembrane region" description="Helical" evidence="1">
    <location>
        <begin position="45"/>
        <end position="68"/>
    </location>
</feature>
<keyword evidence="3" id="KW-1185">Reference proteome</keyword>
<accession>A0A1N7Q866</accession>
<evidence type="ECO:0000313" key="2">
    <source>
        <dbReference type="EMBL" id="SIT18939.1"/>
    </source>
</evidence>
<dbReference type="EMBL" id="FTOD01000020">
    <property type="protein sequence ID" value="SIT18939.1"/>
    <property type="molecule type" value="Genomic_DNA"/>
</dbReference>
<evidence type="ECO:0000313" key="3">
    <source>
        <dbReference type="Proteomes" id="UP000186795"/>
    </source>
</evidence>
<protein>
    <submittedName>
        <fullName evidence="2">Uncharacterized protein</fullName>
    </submittedName>
</protein>
<reference evidence="3" key="1">
    <citation type="submission" date="2017-01" db="EMBL/GenBank/DDBJ databases">
        <authorList>
            <person name="Varghese N."/>
            <person name="Submissions S."/>
        </authorList>
    </citation>
    <scope>NUCLEOTIDE SEQUENCE [LARGE SCALE GENOMIC DNA]</scope>
    <source>
        <strain evidence="3">DSM 45196</strain>
    </source>
</reference>
<organism evidence="2 3">
    <name type="scientific">Kroppenstedtia eburnea</name>
    <dbReference type="NCBI Taxonomy" id="714067"/>
    <lineage>
        <taxon>Bacteria</taxon>
        <taxon>Bacillati</taxon>
        <taxon>Bacillota</taxon>
        <taxon>Bacilli</taxon>
        <taxon>Bacillales</taxon>
        <taxon>Thermoactinomycetaceae</taxon>
        <taxon>Kroppenstedtia</taxon>
    </lineage>
</organism>
<dbReference type="RefSeq" id="WP_076526533.1">
    <property type="nucleotide sequence ID" value="NZ_CP048103.1"/>
</dbReference>
<feature type="transmembrane region" description="Helical" evidence="1">
    <location>
        <begin position="6"/>
        <end position="24"/>
    </location>
</feature>
<dbReference type="AlphaFoldDB" id="A0A1N7Q866"/>
<evidence type="ECO:0000256" key="1">
    <source>
        <dbReference type="SAM" id="Phobius"/>
    </source>
</evidence>
<proteinExistence type="predicted"/>
<gene>
    <name evidence="2" type="ORF">SAMN05421790_12019</name>
</gene>
<keyword evidence="1" id="KW-1133">Transmembrane helix</keyword>
<sequence length="69" mass="7466">MLDPSIIGATGAGFFMIGFFLLVDKIKGFPKGSYLIKDIPKGSDPIYYLSPLVLLVIGATLMLTGLIFR</sequence>